<dbReference type="GO" id="GO:0043041">
    <property type="term" value="P:amino acid activation for nonribosomal peptide biosynthetic process"/>
    <property type="evidence" value="ECO:0007669"/>
    <property type="project" value="TreeGrafter"/>
</dbReference>
<dbReference type="EMBL" id="RFFJ01000025">
    <property type="protein sequence ID" value="RMI43397.1"/>
    <property type="molecule type" value="Genomic_DNA"/>
</dbReference>
<feature type="compositionally biased region" description="Basic and acidic residues" evidence="1">
    <location>
        <begin position="627"/>
        <end position="639"/>
    </location>
</feature>
<sequence length="663" mass="69950">MTVDDLREVDIHPGGPLSVAQAEWWRAPVRDLSMAGLGLTGPLDEPALERALAALHVRHEGLRCVVRTSDDGPPRQRVLGVVNGSLDRVGPLPEGALTASARRLVGTADGPAGPGLRALLVRQAPQEHLLVLAAHPLWVDEWSWQILLRDLGEAYARESGLTTGPARPLPPGVREATARVARRQADGSWERHTAYWRDRLAEAPPTQPFPAGDGGRRGHGAVWEHRVNSETANGLSALGRRLGTADWLNLLLLYAWVAGPELGTDHPVVGVPAAGTRLLPGLADTVGRLNGMLPVPFRLDGGAGFAAAAMAAQELARRDFAHQELPYDLAAGPGRRTPAAFSMRYPLHEPPELPGLRTRLLHFDDPPAPFDVWLRARADADGLRLAWCFDPAAVGGERVAAMAETYGRLVGAVVREPDSPLDVLASAARAPGAGGEGGSRSGSGAVRVVPTRFRPGTPTVVVAPAPNGPADACASLAADLPPDVSVIGFRVDADPGGDVARLAAGAFAALPPSVLATGVVFAGWGDGGLVAQELARLATTRTRELAPVFVVDCEPGPKAGSARASLIRPAHRPVFHGGPLHLVLTRPARGETAWRPLTERLFVHLVGGTTPVPPQRRIADVLAEVARDQARGAPGDRNEPTTSRTRTPLGPYGSRNHRSVSDT</sequence>
<dbReference type="InterPro" id="IPR001242">
    <property type="entry name" value="Condensation_dom"/>
</dbReference>
<feature type="domain" description="Condensation" evidence="2">
    <location>
        <begin position="37"/>
        <end position="420"/>
    </location>
</feature>
<dbReference type="SUPFAM" id="SSF53474">
    <property type="entry name" value="alpha/beta-Hydrolases"/>
    <property type="match status" value="1"/>
</dbReference>
<dbReference type="GO" id="GO:0009239">
    <property type="term" value="P:enterobactin biosynthetic process"/>
    <property type="evidence" value="ECO:0007669"/>
    <property type="project" value="TreeGrafter"/>
</dbReference>
<dbReference type="Pfam" id="PF00668">
    <property type="entry name" value="Condensation"/>
    <property type="match status" value="1"/>
</dbReference>
<evidence type="ECO:0000259" key="2">
    <source>
        <dbReference type="Pfam" id="PF00668"/>
    </source>
</evidence>
<dbReference type="RefSeq" id="WP_122183040.1">
    <property type="nucleotide sequence ID" value="NZ_RFFJ01000025.1"/>
</dbReference>
<dbReference type="PANTHER" id="PTHR45527">
    <property type="entry name" value="NONRIBOSOMAL PEPTIDE SYNTHETASE"/>
    <property type="match status" value="1"/>
</dbReference>
<dbReference type="Gene3D" id="3.30.559.10">
    <property type="entry name" value="Chloramphenicol acetyltransferase-like domain"/>
    <property type="match status" value="1"/>
</dbReference>
<dbReference type="GO" id="GO:0005829">
    <property type="term" value="C:cytosol"/>
    <property type="evidence" value="ECO:0007669"/>
    <property type="project" value="TreeGrafter"/>
</dbReference>
<dbReference type="GO" id="GO:0031177">
    <property type="term" value="F:phosphopantetheine binding"/>
    <property type="evidence" value="ECO:0007669"/>
    <property type="project" value="TreeGrafter"/>
</dbReference>
<evidence type="ECO:0000313" key="4">
    <source>
        <dbReference type="EMBL" id="RMI43397.1"/>
    </source>
</evidence>
<protein>
    <submittedName>
        <fullName evidence="4">Uncharacterized protein</fullName>
    </submittedName>
</protein>
<gene>
    <name evidence="4" type="ORF">EBN88_07550</name>
</gene>
<dbReference type="PANTHER" id="PTHR45527:SF1">
    <property type="entry name" value="FATTY ACID SYNTHASE"/>
    <property type="match status" value="1"/>
</dbReference>
<dbReference type="GO" id="GO:0008610">
    <property type="term" value="P:lipid biosynthetic process"/>
    <property type="evidence" value="ECO:0007669"/>
    <property type="project" value="UniProtKB-ARBA"/>
</dbReference>
<comment type="caution">
    <text evidence="4">The sequence shown here is derived from an EMBL/GenBank/DDBJ whole genome shotgun (WGS) entry which is preliminary data.</text>
</comment>
<dbReference type="InterPro" id="IPR001031">
    <property type="entry name" value="Thioesterase"/>
</dbReference>
<dbReference type="InterPro" id="IPR023213">
    <property type="entry name" value="CAT-like_dom_sf"/>
</dbReference>
<evidence type="ECO:0000259" key="3">
    <source>
        <dbReference type="Pfam" id="PF00975"/>
    </source>
</evidence>
<proteinExistence type="predicted"/>
<dbReference type="SUPFAM" id="SSF52777">
    <property type="entry name" value="CoA-dependent acyltransferases"/>
    <property type="match status" value="2"/>
</dbReference>
<dbReference type="GO" id="GO:0047527">
    <property type="term" value="F:2,3-dihydroxybenzoate-serine ligase activity"/>
    <property type="evidence" value="ECO:0007669"/>
    <property type="project" value="TreeGrafter"/>
</dbReference>
<reference evidence="4 5" key="1">
    <citation type="submission" date="2018-10" db="EMBL/GenBank/DDBJ databases">
        <title>Isolation, diversity and antifungal activity of actinobacteria from wheat.</title>
        <authorList>
            <person name="Han C."/>
        </authorList>
    </citation>
    <scope>NUCLEOTIDE SEQUENCE [LARGE SCALE GENOMIC DNA]</scope>
    <source>
        <strain evidence="4 5">NEAU-YY642</strain>
    </source>
</reference>
<dbReference type="GO" id="GO:0009366">
    <property type="term" value="C:enterobactin synthetase complex"/>
    <property type="evidence" value="ECO:0007669"/>
    <property type="project" value="TreeGrafter"/>
</dbReference>
<feature type="region of interest" description="Disordered" evidence="1">
    <location>
        <begin position="627"/>
        <end position="663"/>
    </location>
</feature>
<evidence type="ECO:0000313" key="5">
    <source>
        <dbReference type="Proteomes" id="UP000278673"/>
    </source>
</evidence>
<dbReference type="Proteomes" id="UP000278673">
    <property type="component" value="Unassembled WGS sequence"/>
</dbReference>
<dbReference type="Pfam" id="PF00975">
    <property type="entry name" value="Thioesterase"/>
    <property type="match status" value="1"/>
</dbReference>
<feature type="domain" description="Thioesterase" evidence="3">
    <location>
        <begin position="459"/>
        <end position="555"/>
    </location>
</feature>
<organism evidence="4 5">
    <name type="scientific">Streptomyces triticirhizae</name>
    <dbReference type="NCBI Taxonomy" id="2483353"/>
    <lineage>
        <taxon>Bacteria</taxon>
        <taxon>Bacillati</taxon>
        <taxon>Actinomycetota</taxon>
        <taxon>Actinomycetes</taxon>
        <taxon>Kitasatosporales</taxon>
        <taxon>Streptomycetaceae</taxon>
        <taxon>Streptomyces</taxon>
    </lineage>
</organism>
<name>A0A3M2M199_9ACTN</name>
<dbReference type="Gene3D" id="3.30.559.30">
    <property type="entry name" value="Nonribosomal peptide synthetase, condensation domain"/>
    <property type="match status" value="1"/>
</dbReference>
<accession>A0A3M2M199</accession>
<evidence type="ECO:0000256" key="1">
    <source>
        <dbReference type="SAM" id="MobiDB-lite"/>
    </source>
</evidence>
<dbReference type="AlphaFoldDB" id="A0A3M2M199"/>
<dbReference type="InterPro" id="IPR029058">
    <property type="entry name" value="AB_hydrolase_fold"/>
</dbReference>
<dbReference type="Gene3D" id="3.40.50.1820">
    <property type="entry name" value="alpha/beta hydrolase"/>
    <property type="match status" value="1"/>
</dbReference>
<keyword evidence="5" id="KW-1185">Reference proteome</keyword>